<protein>
    <submittedName>
        <fullName evidence="2">Uncharacterized protein</fullName>
    </submittedName>
</protein>
<feature type="compositionally biased region" description="Low complexity" evidence="1">
    <location>
        <begin position="168"/>
        <end position="215"/>
    </location>
</feature>
<keyword evidence="3" id="KW-1185">Reference proteome</keyword>
<evidence type="ECO:0000256" key="1">
    <source>
        <dbReference type="SAM" id="MobiDB-lite"/>
    </source>
</evidence>
<name>A0A432ZYU5_9FUNG</name>
<dbReference type="OrthoDB" id="2556847at2759"/>
<feature type="compositionally biased region" description="Polar residues" evidence="1">
    <location>
        <begin position="1"/>
        <end position="26"/>
    </location>
</feature>
<evidence type="ECO:0000313" key="2">
    <source>
        <dbReference type="EMBL" id="RUO95638.1"/>
    </source>
</evidence>
<feature type="compositionally biased region" description="Basic and acidic residues" evidence="1">
    <location>
        <begin position="156"/>
        <end position="167"/>
    </location>
</feature>
<organism evidence="2 3">
    <name type="scientific">Jimgerdemannia flammicorona</name>
    <dbReference type="NCBI Taxonomy" id="994334"/>
    <lineage>
        <taxon>Eukaryota</taxon>
        <taxon>Fungi</taxon>
        <taxon>Fungi incertae sedis</taxon>
        <taxon>Mucoromycota</taxon>
        <taxon>Mucoromycotina</taxon>
        <taxon>Endogonomycetes</taxon>
        <taxon>Endogonales</taxon>
        <taxon>Endogonaceae</taxon>
        <taxon>Jimgerdemannia</taxon>
    </lineage>
</organism>
<feature type="region of interest" description="Disordered" evidence="1">
    <location>
        <begin position="155"/>
        <end position="229"/>
    </location>
</feature>
<dbReference type="EMBL" id="RBNI01027370">
    <property type="protein sequence ID" value="RUO95638.1"/>
    <property type="molecule type" value="Genomic_DNA"/>
</dbReference>
<comment type="caution">
    <text evidence="2">The sequence shown here is derived from an EMBL/GenBank/DDBJ whole genome shotgun (WGS) entry which is preliminary data.</text>
</comment>
<dbReference type="Proteomes" id="UP000268093">
    <property type="component" value="Unassembled WGS sequence"/>
</dbReference>
<reference evidence="2 3" key="1">
    <citation type="journal article" date="2018" name="New Phytol.">
        <title>Phylogenomics of Endogonaceae and evolution of mycorrhizas within Mucoromycota.</title>
        <authorList>
            <person name="Chang Y."/>
            <person name="Desiro A."/>
            <person name="Na H."/>
            <person name="Sandor L."/>
            <person name="Lipzen A."/>
            <person name="Clum A."/>
            <person name="Barry K."/>
            <person name="Grigoriev I.V."/>
            <person name="Martin F.M."/>
            <person name="Stajich J.E."/>
            <person name="Smith M.E."/>
            <person name="Bonito G."/>
            <person name="Spatafora J.W."/>
        </authorList>
    </citation>
    <scope>NUCLEOTIDE SEQUENCE [LARGE SCALE GENOMIC DNA]</scope>
    <source>
        <strain evidence="2 3">GMNB39</strain>
    </source>
</reference>
<sequence>MNNYSRGSSAATNTSNSGYDPASNYSGPGAFAQPGALQQPQQQADDAEEQVTQLTLAGLTVLMVRKKDQVIYKLPDNMSVDSLSSDQRKLLMDQITTLHAATLSAATTTNASHVPSAPTPIAPRNAHAMAVTSPYTPQQNGAQLQQMIEAQQLKMKQMEEEARRRQEQLQQLTPLARRQQQQQQQQQQGTAGAGAGLTILPTPGTLLLPSTTTASQAGPQTPEPTASTIGGEVKTTRKYIKTGKYSKKRIYAQQGQQNPEQYGGMVSSLGGSAVMAAMVAAQQHQQNQQNQQAVGAGLGMPGSSAMNPLVASSGLMSGIGSVAVSGYQQPGVASAARKTAENEVNANGQKRLPEEVAHHQEVKRRWAYFVCWVPSRFYSCVIEYFCRLFSK</sequence>
<evidence type="ECO:0000313" key="3">
    <source>
        <dbReference type="Proteomes" id="UP000268093"/>
    </source>
</evidence>
<feature type="compositionally biased region" description="Low complexity" evidence="1">
    <location>
        <begin position="27"/>
        <end position="44"/>
    </location>
</feature>
<feature type="compositionally biased region" description="Polar residues" evidence="1">
    <location>
        <begin position="216"/>
        <end position="228"/>
    </location>
</feature>
<accession>A0A432ZYU5</accession>
<proteinExistence type="predicted"/>
<feature type="region of interest" description="Disordered" evidence="1">
    <location>
        <begin position="1"/>
        <end position="48"/>
    </location>
</feature>
<gene>
    <name evidence="2" type="ORF">BC936DRAFT_143565</name>
</gene>
<dbReference type="AlphaFoldDB" id="A0A432ZYU5"/>